<feature type="compositionally biased region" description="Basic and acidic residues" evidence="2">
    <location>
        <begin position="100"/>
        <end position="128"/>
    </location>
</feature>
<reference evidence="4 5" key="1">
    <citation type="submission" date="2019-05" db="EMBL/GenBank/DDBJ databases">
        <title>Mikania micrantha, genome provides insights into the molecular mechanism of rapid growth.</title>
        <authorList>
            <person name="Liu B."/>
        </authorList>
    </citation>
    <scope>NUCLEOTIDE SEQUENCE [LARGE SCALE GENOMIC DNA]</scope>
    <source>
        <strain evidence="4">NLD-2019</strain>
        <tissue evidence="4">Leaf</tissue>
    </source>
</reference>
<dbReference type="InterPro" id="IPR036163">
    <property type="entry name" value="HMA_dom_sf"/>
</dbReference>
<dbReference type="OrthoDB" id="773760at2759"/>
<sequence length="355" mass="39391">MGEKEIDVKKEGTLDEKKTVDADNTKKDDQGPTTIVLKLDLHCAGCAKKVKKSIQYIEGVESVKADFANNKLTITGKVDPVHIKERVEFKTKKKVEIISPKPKKDDGDVKKDDVKPPEAKSDAQKPKEPQSATVVLKIPLHCDGCSQKIKRIISKIDGVESVNPESTKNLVTVKGTMNIDELVLYLKNKLKRNVEIVPTKKENDNKGIDQKLDKNKTEEGEKKTDAGKSKDEGDNKKKNEEAQAPAPTPALVPAPDDEVKTTNVGADQAKNIDHGINKYEYYRPHNAYVFTMPAYNQNYHNQDYGISVFSTQGYAIPMEYPHNAPPPPSPMSIHDPRATESDLFSAENPNACSIM</sequence>
<dbReference type="InterPro" id="IPR044594">
    <property type="entry name" value="HIPP01/3/5/6"/>
</dbReference>
<feature type="compositionally biased region" description="Basic and acidic residues" evidence="2">
    <location>
        <begin position="201"/>
        <end position="241"/>
    </location>
</feature>
<feature type="domain" description="HMA" evidence="3">
    <location>
        <begin position="131"/>
        <end position="194"/>
    </location>
</feature>
<feature type="compositionally biased region" description="Basic and acidic residues" evidence="2">
    <location>
        <begin position="1"/>
        <end position="30"/>
    </location>
</feature>
<dbReference type="InterPro" id="IPR006121">
    <property type="entry name" value="HMA_dom"/>
</dbReference>
<evidence type="ECO:0000259" key="3">
    <source>
        <dbReference type="PROSITE" id="PS50846"/>
    </source>
</evidence>
<comment type="subcellular location">
    <subcellularLocation>
        <location evidence="1">Membrane</location>
        <topology evidence="1">Peripheral membrane protein</topology>
    </subcellularLocation>
</comment>
<dbReference type="Proteomes" id="UP000326396">
    <property type="component" value="Linkage Group LG3"/>
</dbReference>
<dbReference type="EMBL" id="SZYD01000013">
    <property type="protein sequence ID" value="KAD4384447.1"/>
    <property type="molecule type" value="Genomic_DNA"/>
</dbReference>
<dbReference type="PANTHER" id="PTHR46413">
    <property type="entry name" value="HEAVY METAL-ASSOCIATED ISOPRENYLATED PLANT PROTEIN 6"/>
    <property type="match status" value="1"/>
</dbReference>
<dbReference type="PROSITE" id="PS50846">
    <property type="entry name" value="HMA_2"/>
    <property type="match status" value="2"/>
</dbReference>
<dbReference type="GO" id="GO:0046872">
    <property type="term" value="F:metal ion binding"/>
    <property type="evidence" value="ECO:0007669"/>
    <property type="project" value="InterPro"/>
</dbReference>
<dbReference type="GO" id="GO:0016020">
    <property type="term" value="C:membrane"/>
    <property type="evidence" value="ECO:0007669"/>
    <property type="project" value="UniProtKB-SubCell"/>
</dbReference>
<dbReference type="GO" id="GO:0009626">
    <property type="term" value="P:plant-type hypersensitive response"/>
    <property type="evidence" value="ECO:0007669"/>
    <property type="project" value="UniProtKB-KW"/>
</dbReference>
<feature type="region of interest" description="Disordered" evidence="2">
    <location>
        <begin position="201"/>
        <end position="264"/>
    </location>
</feature>
<dbReference type="PANTHER" id="PTHR46413:SF28">
    <property type="entry name" value="HEAVY METAL-ASSOCIATED DOMAIN, HMA, HEAVY METAL-ASSOCIATED DOMAIN SUPERFAMILY"/>
    <property type="match status" value="1"/>
</dbReference>
<dbReference type="SUPFAM" id="SSF55008">
    <property type="entry name" value="HMA, heavy metal-associated domain"/>
    <property type="match status" value="2"/>
</dbReference>
<keyword evidence="5" id="KW-1185">Reference proteome</keyword>
<dbReference type="Gene3D" id="3.30.70.100">
    <property type="match status" value="2"/>
</dbReference>
<accession>A0A5N6N2Y3</accession>
<name>A0A5N6N2Y3_9ASTR</name>
<evidence type="ECO:0000256" key="1">
    <source>
        <dbReference type="ARBA" id="ARBA00004170"/>
    </source>
</evidence>
<comment type="caution">
    <text evidence="4">The sequence shown here is derived from an EMBL/GenBank/DDBJ whole genome shotgun (WGS) entry which is preliminary data.</text>
</comment>
<protein>
    <recommendedName>
        <fullName evidence="3">HMA domain-containing protein</fullName>
    </recommendedName>
</protein>
<dbReference type="Pfam" id="PF00403">
    <property type="entry name" value="HMA"/>
    <property type="match status" value="2"/>
</dbReference>
<feature type="region of interest" description="Disordered" evidence="2">
    <location>
        <begin position="100"/>
        <end position="132"/>
    </location>
</feature>
<feature type="region of interest" description="Disordered" evidence="2">
    <location>
        <begin position="1"/>
        <end position="31"/>
    </location>
</feature>
<proteinExistence type="predicted"/>
<evidence type="ECO:0000313" key="4">
    <source>
        <dbReference type="EMBL" id="KAD4384447.1"/>
    </source>
</evidence>
<organism evidence="4 5">
    <name type="scientific">Mikania micrantha</name>
    <name type="common">bitter vine</name>
    <dbReference type="NCBI Taxonomy" id="192012"/>
    <lineage>
        <taxon>Eukaryota</taxon>
        <taxon>Viridiplantae</taxon>
        <taxon>Streptophyta</taxon>
        <taxon>Embryophyta</taxon>
        <taxon>Tracheophyta</taxon>
        <taxon>Spermatophyta</taxon>
        <taxon>Magnoliopsida</taxon>
        <taxon>eudicotyledons</taxon>
        <taxon>Gunneridae</taxon>
        <taxon>Pentapetalae</taxon>
        <taxon>asterids</taxon>
        <taxon>campanulids</taxon>
        <taxon>Asterales</taxon>
        <taxon>Asteraceae</taxon>
        <taxon>Asteroideae</taxon>
        <taxon>Heliantheae alliance</taxon>
        <taxon>Eupatorieae</taxon>
        <taxon>Mikania</taxon>
    </lineage>
</organism>
<evidence type="ECO:0000313" key="5">
    <source>
        <dbReference type="Proteomes" id="UP000326396"/>
    </source>
</evidence>
<evidence type="ECO:0000256" key="2">
    <source>
        <dbReference type="SAM" id="MobiDB-lite"/>
    </source>
</evidence>
<gene>
    <name evidence="4" type="ORF">E3N88_24615</name>
</gene>
<dbReference type="CDD" id="cd00371">
    <property type="entry name" value="HMA"/>
    <property type="match status" value="2"/>
</dbReference>
<feature type="domain" description="HMA" evidence="3">
    <location>
        <begin position="32"/>
        <end position="95"/>
    </location>
</feature>
<dbReference type="AlphaFoldDB" id="A0A5N6N2Y3"/>